<organism evidence="9 10">
    <name type="scientific">Eutypa lata (strain UCR-EL1)</name>
    <name type="common">Grapevine dieback disease fungus</name>
    <name type="synonym">Eutypa armeniacae</name>
    <dbReference type="NCBI Taxonomy" id="1287681"/>
    <lineage>
        <taxon>Eukaryota</taxon>
        <taxon>Fungi</taxon>
        <taxon>Dikarya</taxon>
        <taxon>Ascomycota</taxon>
        <taxon>Pezizomycotina</taxon>
        <taxon>Sordariomycetes</taxon>
        <taxon>Xylariomycetidae</taxon>
        <taxon>Xylariales</taxon>
        <taxon>Diatrypaceae</taxon>
        <taxon>Eutypa</taxon>
    </lineage>
</organism>
<dbReference type="Proteomes" id="UP000012174">
    <property type="component" value="Unassembled WGS sequence"/>
</dbReference>
<dbReference type="Pfam" id="PF01694">
    <property type="entry name" value="Rhomboid"/>
    <property type="match status" value="1"/>
</dbReference>
<comment type="subcellular location">
    <subcellularLocation>
        <location evidence="1">Membrane</location>
        <topology evidence="1">Multi-pass membrane protein</topology>
    </subcellularLocation>
</comment>
<comment type="similarity">
    <text evidence="2">Belongs to the peptidase S54 family.</text>
</comment>
<keyword evidence="10" id="KW-1185">Reference proteome</keyword>
<dbReference type="InterPro" id="IPR035952">
    <property type="entry name" value="Rhomboid-like_sf"/>
</dbReference>
<dbReference type="HOGENOM" id="CLU_1354613_0_0_1"/>
<evidence type="ECO:0000256" key="4">
    <source>
        <dbReference type="ARBA" id="ARBA00022801"/>
    </source>
</evidence>
<proteinExistence type="inferred from homology"/>
<evidence type="ECO:0000256" key="5">
    <source>
        <dbReference type="ARBA" id="ARBA00022989"/>
    </source>
</evidence>
<feature type="domain" description="Peptidase S54 rhomboid" evidence="8">
    <location>
        <begin position="114"/>
        <end position="199"/>
    </location>
</feature>
<evidence type="ECO:0000313" key="10">
    <source>
        <dbReference type="Proteomes" id="UP000012174"/>
    </source>
</evidence>
<dbReference type="GO" id="GO:0004252">
    <property type="term" value="F:serine-type endopeptidase activity"/>
    <property type="evidence" value="ECO:0007669"/>
    <property type="project" value="InterPro"/>
</dbReference>
<dbReference type="InterPro" id="IPR050925">
    <property type="entry name" value="Rhomboid_protease_S54"/>
</dbReference>
<name>M7SXJ0_EUTLA</name>
<dbReference type="PANTHER" id="PTHR43731">
    <property type="entry name" value="RHOMBOID PROTEASE"/>
    <property type="match status" value="1"/>
</dbReference>
<keyword evidence="5 7" id="KW-1133">Transmembrane helix</keyword>
<keyword evidence="3 7" id="KW-0812">Transmembrane</keyword>
<dbReference type="Gene3D" id="1.20.1540.10">
    <property type="entry name" value="Rhomboid-like"/>
    <property type="match status" value="1"/>
</dbReference>
<evidence type="ECO:0000256" key="3">
    <source>
        <dbReference type="ARBA" id="ARBA00022692"/>
    </source>
</evidence>
<evidence type="ECO:0000256" key="1">
    <source>
        <dbReference type="ARBA" id="ARBA00004141"/>
    </source>
</evidence>
<evidence type="ECO:0000256" key="2">
    <source>
        <dbReference type="ARBA" id="ARBA00009045"/>
    </source>
</evidence>
<accession>M7SXJ0</accession>
<sequence>MQCCRRPTTKPGFTSFNAQFRYGARRQIHHQEGRPARGMNPFVLRRLVIWPFIGANVVVFFWWQQAKAEARQNRGSRKPTINDATFWRSSSSSRLQHMMDHYTLSPRNIQEGRPHTLFTSAISHEAVDHLLFNMISFNAFAGVAILGGPLPVSTLLALGVGSALASDLASLYDWNRKGQRNCQGLGASGVISGMATAVACSK</sequence>
<keyword evidence="4" id="KW-0378">Hydrolase</keyword>
<dbReference type="InterPro" id="IPR022764">
    <property type="entry name" value="Peptidase_S54_rhomboid_dom"/>
</dbReference>
<dbReference type="KEGG" id="ela:UCREL1_10784"/>
<protein>
    <submittedName>
        <fullName evidence="9">Putative phosphatidylinositol phospholipase c protein</fullName>
    </submittedName>
</protein>
<dbReference type="OrthoDB" id="418595at2759"/>
<evidence type="ECO:0000256" key="6">
    <source>
        <dbReference type="ARBA" id="ARBA00023136"/>
    </source>
</evidence>
<evidence type="ECO:0000313" key="9">
    <source>
        <dbReference type="EMBL" id="EMR62281.1"/>
    </source>
</evidence>
<evidence type="ECO:0000256" key="7">
    <source>
        <dbReference type="SAM" id="Phobius"/>
    </source>
</evidence>
<dbReference type="EMBL" id="KB707456">
    <property type="protein sequence ID" value="EMR62281.1"/>
    <property type="molecule type" value="Genomic_DNA"/>
</dbReference>
<dbReference type="PANTHER" id="PTHR43731:SF14">
    <property type="entry name" value="PRESENILIN-ASSOCIATED RHOMBOID-LIKE PROTEIN, MITOCHONDRIAL"/>
    <property type="match status" value="1"/>
</dbReference>
<dbReference type="SUPFAM" id="SSF144091">
    <property type="entry name" value="Rhomboid-like"/>
    <property type="match status" value="1"/>
</dbReference>
<dbReference type="GO" id="GO:0016020">
    <property type="term" value="C:membrane"/>
    <property type="evidence" value="ECO:0007669"/>
    <property type="project" value="UniProtKB-SubCell"/>
</dbReference>
<feature type="transmembrane region" description="Helical" evidence="7">
    <location>
        <begin position="47"/>
        <end position="64"/>
    </location>
</feature>
<keyword evidence="6 7" id="KW-0472">Membrane</keyword>
<dbReference type="AlphaFoldDB" id="M7SXJ0"/>
<reference evidence="10" key="1">
    <citation type="journal article" date="2013" name="Genome Announc.">
        <title>Draft genome sequence of the grapevine dieback fungus Eutypa lata UCR-EL1.</title>
        <authorList>
            <person name="Blanco-Ulate B."/>
            <person name="Rolshausen P.E."/>
            <person name="Cantu D."/>
        </authorList>
    </citation>
    <scope>NUCLEOTIDE SEQUENCE [LARGE SCALE GENOMIC DNA]</scope>
    <source>
        <strain evidence="10">UCR-EL1</strain>
    </source>
</reference>
<gene>
    <name evidence="9" type="ORF">UCREL1_10784</name>
</gene>
<evidence type="ECO:0000259" key="8">
    <source>
        <dbReference type="Pfam" id="PF01694"/>
    </source>
</evidence>